<gene>
    <name evidence="1" type="ORF">ACFPXP_17050</name>
</gene>
<proteinExistence type="predicted"/>
<dbReference type="EMBL" id="JBHSQV010000176">
    <property type="protein sequence ID" value="MFC5988112.1"/>
    <property type="molecule type" value="Genomic_DNA"/>
</dbReference>
<evidence type="ECO:0000313" key="1">
    <source>
        <dbReference type="EMBL" id="MFC5988112.1"/>
    </source>
</evidence>
<name>A0ABW1ISL8_9BACL</name>
<accession>A0ABW1ISL8</accession>
<organism evidence="1 2">
    <name type="scientific">Marinicrinis lubricantis</name>
    <dbReference type="NCBI Taxonomy" id="2086470"/>
    <lineage>
        <taxon>Bacteria</taxon>
        <taxon>Bacillati</taxon>
        <taxon>Bacillota</taxon>
        <taxon>Bacilli</taxon>
        <taxon>Bacillales</taxon>
        <taxon>Paenibacillaceae</taxon>
    </lineage>
</organism>
<protein>
    <submittedName>
        <fullName evidence="1">Uncharacterized protein</fullName>
    </submittedName>
</protein>
<dbReference type="RefSeq" id="WP_127608012.1">
    <property type="nucleotide sequence ID" value="NZ_CBCSCT010000021.1"/>
</dbReference>
<reference evidence="2" key="1">
    <citation type="journal article" date="2019" name="Int. J. Syst. Evol. Microbiol.">
        <title>The Global Catalogue of Microorganisms (GCM) 10K type strain sequencing project: providing services to taxonomists for standard genome sequencing and annotation.</title>
        <authorList>
            <consortium name="The Broad Institute Genomics Platform"/>
            <consortium name="The Broad Institute Genome Sequencing Center for Infectious Disease"/>
            <person name="Wu L."/>
            <person name="Ma J."/>
        </authorList>
    </citation>
    <scope>NUCLEOTIDE SEQUENCE [LARGE SCALE GENOMIC DNA]</scope>
    <source>
        <strain evidence="2">CCM 8749</strain>
    </source>
</reference>
<sequence length="70" mass="7902">MSTGTLPRVNERLFFFDKEVIVVKVFSIFQLAEIRYACSLATFMVDIKVLRQEADKSSSISIKLLGGTDK</sequence>
<keyword evidence="2" id="KW-1185">Reference proteome</keyword>
<dbReference type="Proteomes" id="UP001596250">
    <property type="component" value="Unassembled WGS sequence"/>
</dbReference>
<comment type="caution">
    <text evidence="1">The sequence shown here is derived from an EMBL/GenBank/DDBJ whole genome shotgun (WGS) entry which is preliminary data.</text>
</comment>
<evidence type="ECO:0000313" key="2">
    <source>
        <dbReference type="Proteomes" id="UP001596250"/>
    </source>
</evidence>